<keyword evidence="4" id="KW-0325">Glycoprotein</keyword>
<gene>
    <name evidence="7" type="ORF">SAMN05421753_11311</name>
</gene>
<dbReference type="Pfam" id="PF17210">
    <property type="entry name" value="SdrD_B"/>
    <property type="match status" value="1"/>
</dbReference>
<dbReference type="PANTHER" id="PTHR11475:SF4">
    <property type="entry name" value="CHORION PEROXIDASE"/>
    <property type="match status" value="1"/>
</dbReference>
<accession>A0A1I3LMX5</accession>
<feature type="region of interest" description="Disordered" evidence="5">
    <location>
        <begin position="674"/>
        <end position="761"/>
    </location>
</feature>
<dbReference type="PRINTS" id="PR00457">
    <property type="entry name" value="ANPEROXIDASE"/>
</dbReference>
<dbReference type="OrthoDB" id="9765610at2"/>
<evidence type="ECO:0000256" key="4">
    <source>
        <dbReference type="ARBA" id="ARBA00023180"/>
    </source>
</evidence>
<dbReference type="SUPFAM" id="SSF117074">
    <property type="entry name" value="Hypothetical protein PA1324"/>
    <property type="match status" value="1"/>
</dbReference>
<dbReference type="Gene3D" id="2.60.40.10">
    <property type="entry name" value="Immunoglobulins"/>
    <property type="match status" value="1"/>
</dbReference>
<evidence type="ECO:0000313" key="7">
    <source>
        <dbReference type="EMBL" id="SFI86053.1"/>
    </source>
</evidence>
<evidence type="ECO:0000313" key="8">
    <source>
        <dbReference type="Proteomes" id="UP000199518"/>
    </source>
</evidence>
<dbReference type="InterPro" id="IPR033764">
    <property type="entry name" value="Sdr_B"/>
</dbReference>
<keyword evidence="2" id="KW-0964">Secreted</keyword>
<dbReference type="GO" id="GO:0006979">
    <property type="term" value="P:response to oxidative stress"/>
    <property type="evidence" value="ECO:0007669"/>
    <property type="project" value="InterPro"/>
</dbReference>
<dbReference type="SUPFAM" id="SSF48113">
    <property type="entry name" value="Heme-dependent peroxidases"/>
    <property type="match status" value="1"/>
</dbReference>
<feature type="region of interest" description="Disordered" evidence="5">
    <location>
        <begin position="632"/>
        <end position="653"/>
    </location>
</feature>
<dbReference type="GO" id="GO:0005576">
    <property type="term" value="C:extracellular region"/>
    <property type="evidence" value="ECO:0007669"/>
    <property type="project" value="UniProtKB-SubCell"/>
</dbReference>
<feature type="compositionally biased region" description="Polar residues" evidence="5">
    <location>
        <begin position="695"/>
        <end position="715"/>
    </location>
</feature>
<dbReference type="GO" id="GO:0004601">
    <property type="term" value="F:peroxidase activity"/>
    <property type="evidence" value="ECO:0007669"/>
    <property type="project" value="UniProtKB-KW"/>
</dbReference>
<evidence type="ECO:0000256" key="2">
    <source>
        <dbReference type="ARBA" id="ARBA00022525"/>
    </source>
</evidence>
<evidence type="ECO:0000259" key="6">
    <source>
        <dbReference type="Pfam" id="PF17210"/>
    </source>
</evidence>
<comment type="subcellular location">
    <subcellularLocation>
        <location evidence="1">Secreted</location>
    </subcellularLocation>
</comment>
<dbReference type="InterPro" id="IPR037120">
    <property type="entry name" value="Haem_peroxidase_sf_animal"/>
</dbReference>
<dbReference type="PROSITE" id="PS50292">
    <property type="entry name" value="PEROXIDASE_3"/>
    <property type="match status" value="1"/>
</dbReference>
<dbReference type="CDD" id="cd09822">
    <property type="entry name" value="peroxinectin_like_bacterial"/>
    <property type="match status" value="1"/>
</dbReference>
<reference evidence="8" key="1">
    <citation type="submission" date="2016-10" db="EMBL/GenBank/DDBJ databases">
        <authorList>
            <person name="Varghese N."/>
            <person name="Submissions S."/>
        </authorList>
    </citation>
    <scope>NUCLEOTIDE SEQUENCE [LARGE SCALE GENOMIC DNA]</scope>
    <source>
        <strain evidence="8">DSM 26348</strain>
    </source>
</reference>
<name>A0A1I3LMX5_9PLAN</name>
<dbReference type="EMBL" id="FOQD01000013">
    <property type="protein sequence ID" value="SFI86053.1"/>
    <property type="molecule type" value="Genomic_DNA"/>
</dbReference>
<evidence type="ECO:0000256" key="1">
    <source>
        <dbReference type="ARBA" id="ARBA00004613"/>
    </source>
</evidence>
<evidence type="ECO:0000256" key="3">
    <source>
        <dbReference type="ARBA" id="ARBA00022729"/>
    </source>
</evidence>
<keyword evidence="7" id="KW-0560">Oxidoreductase</keyword>
<keyword evidence="8" id="KW-1185">Reference proteome</keyword>
<dbReference type="Pfam" id="PF03098">
    <property type="entry name" value="An_peroxidase"/>
    <property type="match status" value="1"/>
</dbReference>
<dbReference type="STRING" id="1576369.SAMN05421753_11311"/>
<dbReference type="InterPro" id="IPR010255">
    <property type="entry name" value="Haem_peroxidase_sf"/>
</dbReference>
<dbReference type="PANTHER" id="PTHR11475">
    <property type="entry name" value="OXIDASE/PEROXIDASE"/>
    <property type="match status" value="1"/>
</dbReference>
<dbReference type="InterPro" id="IPR013783">
    <property type="entry name" value="Ig-like_fold"/>
</dbReference>
<keyword evidence="3" id="KW-0732">Signal</keyword>
<dbReference type="InterPro" id="IPR019791">
    <property type="entry name" value="Haem_peroxidase_animal"/>
</dbReference>
<feature type="region of interest" description="Disordered" evidence="5">
    <location>
        <begin position="80"/>
        <end position="99"/>
    </location>
</feature>
<sequence>MWRSKSWLKRRPVTGVAPTLEAAEVRLLLSGSALQTVKAPTPAKPEQTVTAPAPIDGVGNNVAHPTWGSVGVDQLRKAPAAYGDGISTPGGQNRPSPREISNVLADQSDEDILSQQGLSAMAYAWGQFIDHDIDLTPTGTSESLSIAVPKGDPWFDPLGTGTETIDTTRSIYDPATGTKAGNPRQQINAITAFIDGSMIYGSDATTAASLRTFQGGRLATSDGNMLPYNSTDDLSGDPVPMGTDGRLPSDQYFAAGDVRANENVELTALQTLFVREHNYWADKISKENPKLSDEAIYQRARSIVTGEIQAITYNEWLPTLLGQDAVKPYSGYKANVNPGITNEFSTAGFRFGHSMLGDDVEFLDNQGQEVQEGVSLSEAFFNPQLVADTGIDPILKYLTADPSSEIDVKVVDSVRNFLFGPPGAGGLDLVSLNIERGRDHGLADYNTVRQAYGLPKVTSFSQITSNKEVQAELKQLYGNVNNIDLWVGALAEDHVPGASVGATTKAILVDQFTRLRDGDRFWYQNQLKGDALQQVSRTSLSDILKRNTDVTNVQKNAFVFKASISGTVKIDQNRDGQIQQKDPAAAKQTLELVDQESGEVVATTQSDSQGRYEFDVLDGLRTGVYQVRVQAPESGSAMQTQQKKGQGGPAVSRPIAVTRGDQFVKDVNLLIPPKPTQVVTTPSGNDRKGQGPKVGQTTPDSRITSTAKSGDNTADSTDDKKCDRPVAPQGVSGGNQTPTDDEDERGVATDLRQRSANTRRG</sequence>
<dbReference type="AlphaFoldDB" id="A0A1I3LMX5"/>
<protein>
    <submittedName>
        <fullName evidence="7">Animal haem peroxidase</fullName>
    </submittedName>
</protein>
<dbReference type="GO" id="GO:0020037">
    <property type="term" value="F:heme binding"/>
    <property type="evidence" value="ECO:0007669"/>
    <property type="project" value="InterPro"/>
</dbReference>
<keyword evidence="7" id="KW-0575">Peroxidase</keyword>
<dbReference type="RefSeq" id="WP_092052119.1">
    <property type="nucleotide sequence ID" value="NZ_FOQD01000013.1"/>
</dbReference>
<proteinExistence type="predicted"/>
<organism evidence="7 8">
    <name type="scientific">Planctomicrobium piriforme</name>
    <dbReference type="NCBI Taxonomy" id="1576369"/>
    <lineage>
        <taxon>Bacteria</taxon>
        <taxon>Pseudomonadati</taxon>
        <taxon>Planctomycetota</taxon>
        <taxon>Planctomycetia</taxon>
        <taxon>Planctomycetales</taxon>
        <taxon>Planctomycetaceae</taxon>
        <taxon>Planctomicrobium</taxon>
    </lineage>
</organism>
<feature type="domain" description="SD-repeat containing protein B" evidence="6">
    <location>
        <begin position="563"/>
        <end position="646"/>
    </location>
</feature>
<dbReference type="Proteomes" id="UP000199518">
    <property type="component" value="Unassembled WGS sequence"/>
</dbReference>
<evidence type="ECO:0000256" key="5">
    <source>
        <dbReference type="SAM" id="MobiDB-lite"/>
    </source>
</evidence>
<dbReference type="Gene3D" id="1.10.640.10">
    <property type="entry name" value="Haem peroxidase domain superfamily, animal type"/>
    <property type="match status" value="1"/>
</dbReference>